<protein>
    <recommendedName>
        <fullName evidence="4">RING-type E3 ubiquitin transferase</fullName>
        <ecNumber evidence="4">2.3.2.27</ecNumber>
    </recommendedName>
</protein>
<dbReference type="GO" id="GO:0007219">
    <property type="term" value="P:Notch signaling pathway"/>
    <property type="evidence" value="ECO:0007669"/>
    <property type="project" value="InterPro"/>
</dbReference>
<keyword evidence="6" id="KW-0479">Metal-binding</keyword>
<comment type="similarity">
    <text evidence="3">Belongs to the Deltex family.</text>
</comment>
<keyword evidence="7" id="KW-0863">Zinc-finger</keyword>
<feature type="compositionally biased region" description="Low complexity" evidence="8">
    <location>
        <begin position="35"/>
        <end position="45"/>
    </location>
</feature>
<dbReference type="UniPathway" id="UPA00143"/>
<keyword evidence="5" id="KW-0808">Transferase</keyword>
<comment type="catalytic activity">
    <reaction evidence="1">
        <text>S-ubiquitinyl-[E2 ubiquitin-conjugating enzyme]-L-cysteine + [acceptor protein]-L-lysine = [E2 ubiquitin-conjugating enzyme]-L-cysteine + N(6)-ubiquitinyl-[acceptor protein]-L-lysine.</text>
        <dbReference type="EC" id="2.3.2.27"/>
    </reaction>
</comment>
<keyword evidence="7" id="KW-0862">Zinc</keyword>
<dbReference type="InterPro" id="IPR039399">
    <property type="entry name" value="Deltex_C_sf"/>
</dbReference>
<dbReference type="Gene3D" id="3.30.390.130">
    <property type="match status" value="1"/>
</dbReference>
<dbReference type="AlphaFoldDB" id="A0A3B0MN95"/>
<dbReference type="EMBL" id="UIVT01000002">
    <property type="protein sequence ID" value="SVP90942.1"/>
    <property type="molecule type" value="Genomic_DNA"/>
</dbReference>
<dbReference type="InterPro" id="IPR013083">
    <property type="entry name" value="Znf_RING/FYVE/PHD"/>
</dbReference>
<evidence type="ECO:0000259" key="9">
    <source>
        <dbReference type="PROSITE" id="PS50089"/>
    </source>
</evidence>
<name>A0A3B0MN95_THEAN</name>
<evidence type="ECO:0000256" key="8">
    <source>
        <dbReference type="SAM" id="MobiDB-lite"/>
    </source>
</evidence>
<dbReference type="InterPro" id="IPR039398">
    <property type="entry name" value="Deltex_fam"/>
</dbReference>
<dbReference type="CDD" id="cd16448">
    <property type="entry name" value="RING-H2"/>
    <property type="match status" value="1"/>
</dbReference>
<dbReference type="InterPro" id="IPR039396">
    <property type="entry name" value="Deltex_C"/>
</dbReference>
<dbReference type="GO" id="GO:0008270">
    <property type="term" value="F:zinc ion binding"/>
    <property type="evidence" value="ECO:0007669"/>
    <property type="project" value="UniProtKB-KW"/>
</dbReference>
<evidence type="ECO:0000256" key="2">
    <source>
        <dbReference type="ARBA" id="ARBA00004906"/>
    </source>
</evidence>
<evidence type="ECO:0000256" key="4">
    <source>
        <dbReference type="ARBA" id="ARBA00012483"/>
    </source>
</evidence>
<organism evidence="10">
    <name type="scientific">Theileria annulata</name>
    <dbReference type="NCBI Taxonomy" id="5874"/>
    <lineage>
        <taxon>Eukaryota</taxon>
        <taxon>Sar</taxon>
        <taxon>Alveolata</taxon>
        <taxon>Apicomplexa</taxon>
        <taxon>Aconoidasida</taxon>
        <taxon>Piroplasmida</taxon>
        <taxon>Theileriidae</taxon>
        <taxon>Theileria</taxon>
    </lineage>
</organism>
<gene>
    <name evidence="10" type="ORF">TAT_000165400</name>
    <name evidence="11" type="ORF">TAV_000165600</name>
</gene>
<evidence type="ECO:0000256" key="5">
    <source>
        <dbReference type="ARBA" id="ARBA00022679"/>
    </source>
</evidence>
<proteinExistence type="inferred from homology"/>
<dbReference type="GO" id="GO:0016567">
    <property type="term" value="P:protein ubiquitination"/>
    <property type="evidence" value="ECO:0007669"/>
    <property type="project" value="UniProtKB-UniPathway"/>
</dbReference>
<dbReference type="EMBL" id="UIVS01000002">
    <property type="protein sequence ID" value="SVP91551.1"/>
    <property type="molecule type" value="Genomic_DNA"/>
</dbReference>
<dbReference type="Gene3D" id="3.30.40.10">
    <property type="entry name" value="Zinc/RING finger domain, C3HC4 (zinc finger)"/>
    <property type="match status" value="1"/>
</dbReference>
<dbReference type="SUPFAM" id="SSF57850">
    <property type="entry name" value="RING/U-box"/>
    <property type="match status" value="1"/>
</dbReference>
<dbReference type="SMART" id="SM00184">
    <property type="entry name" value="RING"/>
    <property type="match status" value="1"/>
</dbReference>
<dbReference type="InterPro" id="IPR001841">
    <property type="entry name" value="Znf_RING"/>
</dbReference>
<evidence type="ECO:0000313" key="10">
    <source>
        <dbReference type="EMBL" id="SVP90942.1"/>
    </source>
</evidence>
<comment type="pathway">
    <text evidence="2">Protein modification; protein ubiquitination.</text>
</comment>
<evidence type="ECO:0000256" key="6">
    <source>
        <dbReference type="ARBA" id="ARBA00022723"/>
    </source>
</evidence>
<dbReference type="PANTHER" id="PTHR12622">
    <property type="entry name" value="DELTEX-RELATED"/>
    <property type="match status" value="1"/>
</dbReference>
<feature type="domain" description="RING-type" evidence="9">
    <location>
        <begin position="159"/>
        <end position="203"/>
    </location>
</feature>
<evidence type="ECO:0000313" key="11">
    <source>
        <dbReference type="EMBL" id="SVP91551.1"/>
    </source>
</evidence>
<dbReference type="PROSITE" id="PS50089">
    <property type="entry name" value="ZF_RING_2"/>
    <property type="match status" value="1"/>
</dbReference>
<dbReference type="Pfam" id="PF18102">
    <property type="entry name" value="DTC"/>
    <property type="match status" value="1"/>
</dbReference>
<dbReference type="VEuPathDB" id="PiroplasmaDB:TA13580"/>
<dbReference type="CDD" id="cd09633">
    <property type="entry name" value="Deltex_C"/>
    <property type="match status" value="1"/>
</dbReference>
<dbReference type="GO" id="GO:0061630">
    <property type="term" value="F:ubiquitin protein ligase activity"/>
    <property type="evidence" value="ECO:0007669"/>
    <property type="project" value="UniProtKB-EC"/>
</dbReference>
<dbReference type="EC" id="2.3.2.27" evidence="4"/>
<accession>A0A3B0MN95</accession>
<feature type="compositionally biased region" description="Basic and acidic residues" evidence="8">
    <location>
        <begin position="19"/>
        <end position="30"/>
    </location>
</feature>
<evidence type="ECO:0000256" key="1">
    <source>
        <dbReference type="ARBA" id="ARBA00000900"/>
    </source>
</evidence>
<evidence type="ECO:0000256" key="3">
    <source>
        <dbReference type="ARBA" id="ARBA00009413"/>
    </source>
</evidence>
<feature type="region of interest" description="Disordered" evidence="8">
    <location>
        <begin position="1"/>
        <end position="47"/>
    </location>
</feature>
<evidence type="ECO:0000256" key="7">
    <source>
        <dbReference type="PROSITE-ProRule" id="PRU00175"/>
    </source>
</evidence>
<sequence length="345" mass="39569">MNFYSAHDCESKYTVGDEGSPKQKEYKTNEESESYENNSSSDSNYLGSHNDPVIYAICDVEDDGKIRSENHTLNRRLVLSLLNDQNVLRGDFLNRYQIEEEEAFYVTRVTCRHISLFPNKSRWWHKGQVKYGYRINNLNKEIVSKTFIPVFEPVEDKACPICLEDLICDLISLKGCLHIYHRNCFLDYATKTKKPNVVCPLCNCVSLTGKGPSPPGKMSWNVKKDLKLLSNGTFITTIEIKYKMKSGIQLRWHPNPGKPYRGVFKKAFLPITADYLFILRMLIMAFLDGQTFRVEDSMEDNCGSIEWNGIEHKTNLEGGIEKGGFPDNNYKSRVIENILSKGLTI</sequence>
<reference evidence="10" key="1">
    <citation type="submission" date="2018-07" db="EMBL/GenBank/DDBJ databases">
        <authorList>
            <person name="Quirk P.G."/>
            <person name="Krulwich T.A."/>
        </authorList>
    </citation>
    <scope>NUCLEOTIDE SEQUENCE</scope>
    <source>
        <strain evidence="10">Anand</strain>
    </source>
</reference>